<evidence type="ECO:0000313" key="1">
    <source>
        <dbReference type="EMBL" id="CAA9307527.1"/>
    </source>
</evidence>
<protein>
    <submittedName>
        <fullName evidence="1">Uncharacterized protein</fullName>
    </submittedName>
</protein>
<organism evidence="1">
    <name type="scientific">uncultured Friedmanniella sp</name>
    <dbReference type="NCBI Taxonomy" id="335381"/>
    <lineage>
        <taxon>Bacteria</taxon>
        <taxon>Bacillati</taxon>
        <taxon>Actinomycetota</taxon>
        <taxon>Actinomycetes</taxon>
        <taxon>Propionibacteriales</taxon>
        <taxon>Nocardioidaceae</taxon>
        <taxon>Friedmanniella</taxon>
        <taxon>environmental samples</taxon>
    </lineage>
</organism>
<dbReference type="AlphaFoldDB" id="A0A6J4KJR6"/>
<gene>
    <name evidence="1" type="ORF">AVDCRST_MAG48-1810</name>
</gene>
<name>A0A6J4KJR6_9ACTN</name>
<reference evidence="1" key="1">
    <citation type="submission" date="2020-02" db="EMBL/GenBank/DDBJ databases">
        <authorList>
            <person name="Meier V. D."/>
        </authorList>
    </citation>
    <scope>NUCLEOTIDE SEQUENCE</scope>
    <source>
        <strain evidence="1">AVDCRST_MAG48</strain>
    </source>
</reference>
<dbReference type="EMBL" id="CADCTS010000262">
    <property type="protein sequence ID" value="CAA9307527.1"/>
    <property type="molecule type" value="Genomic_DNA"/>
</dbReference>
<accession>A0A6J4KJR6</accession>
<proteinExistence type="predicted"/>
<sequence length="144" mass="15453">MTIPSPLALTEPISSAADLSRFWAALMGDEGFGRRTLWLVLLDDEGRPVPTVVPIDDVPEVPSAADVDSFGQFFDHLDGYGTPVLLLSRPGPSVVRAEDRQWGRALAGLAPRWPVHLATEDAVGRCVVVPLTGPRGAPLPEPHD</sequence>